<feature type="transmembrane region" description="Helical" evidence="1">
    <location>
        <begin position="87"/>
        <end position="109"/>
    </location>
</feature>
<proteinExistence type="predicted"/>
<accession>A0ABX4FR85</accession>
<comment type="caution">
    <text evidence="2">The sequence shown here is derived from an EMBL/GenBank/DDBJ whole genome shotgun (WGS) entry which is preliminary data.</text>
</comment>
<organism evidence="2 3">
    <name type="scientific">Photobacterium sanguinicancri</name>
    <dbReference type="NCBI Taxonomy" id="875932"/>
    <lineage>
        <taxon>Bacteria</taxon>
        <taxon>Pseudomonadati</taxon>
        <taxon>Pseudomonadota</taxon>
        <taxon>Gammaproteobacteria</taxon>
        <taxon>Vibrionales</taxon>
        <taxon>Vibrionaceae</taxon>
        <taxon>Photobacterium</taxon>
    </lineage>
</organism>
<evidence type="ECO:0000313" key="2">
    <source>
        <dbReference type="EMBL" id="OZS41348.1"/>
    </source>
</evidence>
<dbReference type="Proteomes" id="UP000215999">
    <property type="component" value="Unassembled WGS sequence"/>
</dbReference>
<protein>
    <submittedName>
        <fullName evidence="2">Uncharacterized protein</fullName>
    </submittedName>
</protein>
<keyword evidence="1" id="KW-0472">Membrane</keyword>
<keyword evidence="1" id="KW-0812">Transmembrane</keyword>
<feature type="non-terminal residue" evidence="2">
    <location>
        <position position="1"/>
    </location>
</feature>
<reference evidence="2 3" key="1">
    <citation type="journal article" date="2016" name="Antonie Van Leeuwenhoek">
        <title>Photobacterium sanguinicancri sp. nov. isolated from marine animals.</title>
        <authorList>
            <person name="Gomez-Gil B."/>
            <person name="Roque A."/>
            <person name="Rotllant G."/>
            <person name="Romalde J.L."/>
            <person name="Doce A."/>
            <person name="Eggermont M."/>
            <person name="Defoirdt T."/>
        </authorList>
    </citation>
    <scope>NUCLEOTIDE SEQUENCE [LARGE SCALE GENOMIC DNA]</scope>
    <source>
        <strain evidence="2 3">CAIM 1827</strain>
    </source>
</reference>
<gene>
    <name evidence="2" type="ORF">ASV53_24230</name>
</gene>
<keyword evidence="3" id="KW-1185">Reference proteome</keyword>
<sequence length="236" mass="27271">DDSEYFIGLKLFNNKDESFPPSVYVNEFDLINNRIDCSSAYTDFRINEFTQGICENVIDVNSNISDSTDILVRAISSIPDGSYPLSFFSAILSAFVAAFAAYLFNVLYWKKVDKKNRLNQLVTETYNITNELEEVCGQYWLSEKNSTNQPQMEFYEFKMKSILLLLSGRKKILFKMFPKLMRENIDEIYALVEEIYDLSTGGDFESKFRITSKKRASGISRRCVKLKDKLTLLSLK</sequence>
<keyword evidence="1" id="KW-1133">Transmembrane helix</keyword>
<dbReference type="RefSeq" id="WP_189337967.1">
    <property type="nucleotide sequence ID" value="NZ_NOIF01000394.1"/>
</dbReference>
<dbReference type="EMBL" id="NOIF01000394">
    <property type="protein sequence ID" value="OZS41348.1"/>
    <property type="molecule type" value="Genomic_DNA"/>
</dbReference>
<evidence type="ECO:0000313" key="3">
    <source>
        <dbReference type="Proteomes" id="UP000215999"/>
    </source>
</evidence>
<evidence type="ECO:0000256" key="1">
    <source>
        <dbReference type="SAM" id="Phobius"/>
    </source>
</evidence>
<name>A0ABX4FR85_9GAMM</name>